<proteinExistence type="predicted"/>
<evidence type="ECO:0000256" key="1">
    <source>
        <dbReference type="SAM" id="MobiDB-lite"/>
    </source>
</evidence>
<organism evidence="2 3">
    <name type="scientific">Tetracentron sinense</name>
    <name type="common">Spur-leaf</name>
    <dbReference type="NCBI Taxonomy" id="13715"/>
    <lineage>
        <taxon>Eukaryota</taxon>
        <taxon>Viridiplantae</taxon>
        <taxon>Streptophyta</taxon>
        <taxon>Embryophyta</taxon>
        <taxon>Tracheophyta</taxon>
        <taxon>Spermatophyta</taxon>
        <taxon>Magnoliopsida</taxon>
        <taxon>Trochodendrales</taxon>
        <taxon>Trochodendraceae</taxon>
        <taxon>Tetracentron</taxon>
    </lineage>
</organism>
<feature type="compositionally biased region" description="Basic residues" evidence="1">
    <location>
        <begin position="85"/>
        <end position="98"/>
    </location>
</feature>
<reference evidence="2 3" key="1">
    <citation type="submission" date="2020-04" db="EMBL/GenBank/DDBJ databases">
        <title>Plant Genome Project.</title>
        <authorList>
            <person name="Zhang R.-G."/>
        </authorList>
    </citation>
    <scope>NUCLEOTIDE SEQUENCE [LARGE SCALE GENOMIC DNA]</scope>
    <source>
        <strain evidence="2">YNK0</strain>
        <tissue evidence="2">Leaf</tissue>
    </source>
</reference>
<gene>
    <name evidence="2" type="ORF">HHK36_000331</name>
</gene>
<evidence type="ECO:0000313" key="3">
    <source>
        <dbReference type="Proteomes" id="UP000655225"/>
    </source>
</evidence>
<keyword evidence="3" id="KW-1185">Reference proteome</keyword>
<sequence length="179" mass="20450">MGFRVLNTIVYVSEKSRAPELPLLISPSSPEFFVAKRSNIQEQPNHRRRSPSDHLLRRASSRSGRWRAAAVWIAPELKPAAPSRRLLRHRSSTPRHDHHPPSISTQVRSRWFSAVEAWITVVPDKIDQSGHIVTAATACFSYAEIRRHHRSLASALHVLQVFKWFWLSSDPAVHVPFGF</sequence>
<feature type="region of interest" description="Disordered" evidence="1">
    <location>
        <begin position="37"/>
        <end position="60"/>
    </location>
</feature>
<comment type="caution">
    <text evidence="2">The sequence shown here is derived from an EMBL/GenBank/DDBJ whole genome shotgun (WGS) entry which is preliminary data.</text>
</comment>
<accession>A0A835DTW9</accession>
<feature type="region of interest" description="Disordered" evidence="1">
    <location>
        <begin position="83"/>
        <end position="103"/>
    </location>
</feature>
<evidence type="ECO:0000313" key="2">
    <source>
        <dbReference type="EMBL" id="KAF8412367.1"/>
    </source>
</evidence>
<name>A0A835DTW9_TETSI</name>
<protein>
    <submittedName>
        <fullName evidence="2">Uncharacterized protein</fullName>
    </submittedName>
</protein>
<dbReference type="AlphaFoldDB" id="A0A835DTW9"/>
<dbReference type="Proteomes" id="UP000655225">
    <property type="component" value="Unassembled WGS sequence"/>
</dbReference>
<dbReference type="EMBL" id="JABCRI010000001">
    <property type="protein sequence ID" value="KAF8412367.1"/>
    <property type="molecule type" value="Genomic_DNA"/>
</dbReference>